<keyword evidence="3" id="KW-0472">Membrane</keyword>
<keyword evidence="3" id="KW-0812">Transmembrane</keyword>
<evidence type="ECO:0000256" key="1">
    <source>
        <dbReference type="ARBA" id="ARBA00017902"/>
    </source>
</evidence>
<dbReference type="PANTHER" id="PTHR31019:SF1">
    <property type="entry name" value="SMALL INTEGRAL MEMBRANE PROTEIN 14"/>
    <property type="match status" value="1"/>
</dbReference>
<dbReference type="Proteomes" id="UP001159042">
    <property type="component" value="Unassembled WGS sequence"/>
</dbReference>
<feature type="region of interest" description="Disordered" evidence="2">
    <location>
        <begin position="78"/>
        <end position="97"/>
    </location>
</feature>
<dbReference type="PANTHER" id="PTHR31019">
    <property type="entry name" value="SMALL INTEGRAL MEMBRANE PROTEIN 14"/>
    <property type="match status" value="1"/>
</dbReference>
<evidence type="ECO:0000256" key="3">
    <source>
        <dbReference type="SAM" id="Phobius"/>
    </source>
</evidence>
<proteinExistence type="predicted"/>
<feature type="transmembrane region" description="Helical" evidence="3">
    <location>
        <begin position="56"/>
        <end position="72"/>
    </location>
</feature>
<organism evidence="4 5">
    <name type="scientific">Exocentrus adspersus</name>
    <dbReference type="NCBI Taxonomy" id="1586481"/>
    <lineage>
        <taxon>Eukaryota</taxon>
        <taxon>Metazoa</taxon>
        <taxon>Ecdysozoa</taxon>
        <taxon>Arthropoda</taxon>
        <taxon>Hexapoda</taxon>
        <taxon>Insecta</taxon>
        <taxon>Pterygota</taxon>
        <taxon>Neoptera</taxon>
        <taxon>Endopterygota</taxon>
        <taxon>Coleoptera</taxon>
        <taxon>Polyphaga</taxon>
        <taxon>Cucujiformia</taxon>
        <taxon>Chrysomeloidea</taxon>
        <taxon>Cerambycidae</taxon>
        <taxon>Lamiinae</taxon>
        <taxon>Acanthocinini</taxon>
        <taxon>Exocentrus</taxon>
    </lineage>
</organism>
<keyword evidence="3" id="KW-1133">Transmembrane helix</keyword>
<comment type="caution">
    <text evidence="4">The sequence shown here is derived from an EMBL/GenBank/DDBJ whole genome shotgun (WGS) entry which is preliminary data.</text>
</comment>
<dbReference type="AlphaFoldDB" id="A0AAV8VWI2"/>
<keyword evidence="5" id="KW-1185">Reference proteome</keyword>
<accession>A0AAV8VWI2</accession>
<evidence type="ECO:0000313" key="4">
    <source>
        <dbReference type="EMBL" id="KAJ8918623.1"/>
    </source>
</evidence>
<dbReference type="Pfam" id="PF11027">
    <property type="entry name" value="DUF2615"/>
    <property type="match status" value="1"/>
</dbReference>
<gene>
    <name evidence="4" type="ORF">NQ315_013129</name>
</gene>
<dbReference type="GO" id="GO:0005783">
    <property type="term" value="C:endoplasmic reticulum"/>
    <property type="evidence" value="ECO:0007669"/>
    <property type="project" value="TreeGrafter"/>
</dbReference>
<evidence type="ECO:0000313" key="5">
    <source>
        <dbReference type="Proteomes" id="UP001159042"/>
    </source>
</evidence>
<dbReference type="EMBL" id="JANEYG010000024">
    <property type="protein sequence ID" value="KAJ8918623.1"/>
    <property type="molecule type" value="Genomic_DNA"/>
</dbReference>
<evidence type="ECO:0000256" key="2">
    <source>
        <dbReference type="SAM" id="MobiDB-lite"/>
    </source>
</evidence>
<reference evidence="4 5" key="1">
    <citation type="journal article" date="2023" name="Insect Mol. Biol.">
        <title>Genome sequencing provides insights into the evolution of gene families encoding plant cell wall-degrading enzymes in longhorned beetles.</title>
        <authorList>
            <person name="Shin N.R."/>
            <person name="Okamura Y."/>
            <person name="Kirsch R."/>
            <person name="Pauchet Y."/>
        </authorList>
    </citation>
    <scope>NUCLEOTIDE SEQUENCE [LARGE SCALE GENOMIC DNA]</scope>
    <source>
        <strain evidence="4">EAD_L_NR</strain>
    </source>
</reference>
<dbReference type="InterPro" id="IPR020309">
    <property type="entry name" value="Smim-14"/>
</dbReference>
<protein>
    <recommendedName>
        <fullName evidence="1">Small integral membrane protein 14</fullName>
    </recommendedName>
</protein>
<sequence>MSDEGGGFDPCECIWGHELAMRRLLNVLRNSQALCTDSECYVDDATPRQSQQPDQMFFMTIIFIAAVLLCYFRPRQEGISKSSTNGNNPRTPPPTTN</sequence>
<name>A0AAV8VWI2_9CUCU</name>